<sequence>MSDDIWKRDEVDSPCIKVCVVHPTARICTGCYRTMDEIAGWSRLSPDARRAVLADLPGRKSQVATRRGGRKGRLA</sequence>
<dbReference type="InterPro" id="IPR010710">
    <property type="entry name" value="DUF1289"/>
</dbReference>
<dbReference type="Proteomes" id="UP000609802">
    <property type="component" value="Unassembled WGS sequence"/>
</dbReference>
<organism evidence="1 2">
    <name type="scientific">Aliiroseovarius zhejiangensis</name>
    <dbReference type="NCBI Taxonomy" id="1632025"/>
    <lineage>
        <taxon>Bacteria</taxon>
        <taxon>Pseudomonadati</taxon>
        <taxon>Pseudomonadota</taxon>
        <taxon>Alphaproteobacteria</taxon>
        <taxon>Rhodobacterales</taxon>
        <taxon>Paracoccaceae</taxon>
        <taxon>Aliiroseovarius</taxon>
    </lineage>
</organism>
<accession>A0ABQ3IMF6</accession>
<dbReference type="Pfam" id="PF06945">
    <property type="entry name" value="DUF1289"/>
    <property type="match status" value="1"/>
</dbReference>
<comment type="caution">
    <text evidence="1">The sequence shown here is derived from an EMBL/GenBank/DDBJ whole genome shotgun (WGS) entry which is preliminary data.</text>
</comment>
<evidence type="ECO:0000313" key="2">
    <source>
        <dbReference type="Proteomes" id="UP000609802"/>
    </source>
</evidence>
<evidence type="ECO:0000313" key="1">
    <source>
        <dbReference type="EMBL" id="GHE86795.1"/>
    </source>
</evidence>
<dbReference type="RefSeq" id="WP_191284715.1">
    <property type="nucleotide sequence ID" value="NZ_BNCH01000001.1"/>
</dbReference>
<reference evidence="2" key="1">
    <citation type="journal article" date="2019" name="Int. J. Syst. Evol. Microbiol.">
        <title>The Global Catalogue of Microorganisms (GCM) 10K type strain sequencing project: providing services to taxonomists for standard genome sequencing and annotation.</title>
        <authorList>
            <consortium name="The Broad Institute Genomics Platform"/>
            <consortium name="The Broad Institute Genome Sequencing Center for Infectious Disease"/>
            <person name="Wu L."/>
            <person name="Ma J."/>
        </authorList>
    </citation>
    <scope>NUCLEOTIDE SEQUENCE [LARGE SCALE GENOMIC DNA]</scope>
    <source>
        <strain evidence="2">KCTC 42443</strain>
    </source>
</reference>
<keyword evidence="2" id="KW-1185">Reference proteome</keyword>
<dbReference type="EMBL" id="BNCH01000001">
    <property type="protein sequence ID" value="GHE86795.1"/>
    <property type="molecule type" value="Genomic_DNA"/>
</dbReference>
<dbReference type="PANTHER" id="PTHR35175">
    <property type="entry name" value="DUF1289 DOMAIN-CONTAINING PROTEIN"/>
    <property type="match status" value="1"/>
</dbReference>
<dbReference type="PANTHER" id="PTHR35175:SF2">
    <property type="entry name" value="DUF1289 DOMAIN-CONTAINING PROTEIN"/>
    <property type="match status" value="1"/>
</dbReference>
<proteinExistence type="predicted"/>
<protein>
    <submittedName>
        <fullName evidence="1">DUF1289 domain-containing protein</fullName>
    </submittedName>
</protein>
<gene>
    <name evidence="1" type="ORF">GCM10016455_03090</name>
</gene>
<name>A0ABQ3IMF6_9RHOB</name>